<gene>
    <name evidence="1" type="ORF">MNBD_NITROSPINAE04-1339</name>
</gene>
<sequence length="249" mass="26729">MRIFLVSGIVAGLGAGFLLGLMQVGFITPIIVEAEVYENQIPATHEERSANNHDPRHHLTEKGGIRRSLFTILGASLLGSAIGIVAAVLMGVIAAQNLKISLRQGLLLGLAGYLAFNIIPGLGVAPAPPGVQGAPFDARQSWWLISSMMAVAGFITWAVAPHIFVDHFNVRLRYAKIFSIIMALSFIATPFIIGAPVVELNFSSEALRQINSQFLIVTFVVNAVFWMILGSLLSLTTAYIGRRHPGGVS</sequence>
<organism evidence="1">
    <name type="scientific">hydrothermal vent metagenome</name>
    <dbReference type="NCBI Taxonomy" id="652676"/>
    <lineage>
        <taxon>unclassified sequences</taxon>
        <taxon>metagenomes</taxon>
        <taxon>ecological metagenomes</taxon>
    </lineage>
</organism>
<protein>
    <recommendedName>
        <fullName evidence="2">Cobalt transporter CbtA</fullName>
    </recommendedName>
</protein>
<reference evidence="1" key="1">
    <citation type="submission" date="2018-06" db="EMBL/GenBank/DDBJ databases">
        <authorList>
            <person name="Zhirakovskaya E."/>
        </authorList>
    </citation>
    <scope>NUCLEOTIDE SEQUENCE</scope>
</reference>
<evidence type="ECO:0000313" key="1">
    <source>
        <dbReference type="EMBL" id="VAX17337.1"/>
    </source>
</evidence>
<accession>A0A3B1CKR5</accession>
<dbReference type="EMBL" id="UOGA01000095">
    <property type="protein sequence ID" value="VAX17337.1"/>
    <property type="molecule type" value="Genomic_DNA"/>
</dbReference>
<dbReference type="Pfam" id="PF09490">
    <property type="entry name" value="CbtA"/>
    <property type="match status" value="1"/>
</dbReference>
<evidence type="ECO:0008006" key="2">
    <source>
        <dbReference type="Google" id="ProtNLM"/>
    </source>
</evidence>
<dbReference type="InterPro" id="IPR012666">
    <property type="entry name" value="CbtA_put"/>
</dbReference>
<name>A0A3B1CKR5_9ZZZZ</name>
<proteinExistence type="predicted"/>
<dbReference type="AlphaFoldDB" id="A0A3B1CKR5"/>